<dbReference type="Proteomes" id="UP000243650">
    <property type="component" value="Unassembled WGS sequence"/>
</dbReference>
<organism evidence="1 2">
    <name type="scientific">Alkalicoccus urumqiensis</name>
    <name type="common">Bacillus urumqiensis</name>
    <dbReference type="NCBI Taxonomy" id="1548213"/>
    <lineage>
        <taxon>Bacteria</taxon>
        <taxon>Bacillati</taxon>
        <taxon>Bacillota</taxon>
        <taxon>Bacilli</taxon>
        <taxon>Bacillales</taxon>
        <taxon>Bacillaceae</taxon>
        <taxon>Alkalicoccus</taxon>
    </lineage>
</organism>
<accession>A0A2P6MDY7</accession>
<comment type="caution">
    <text evidence="1">The sequence shown here is derived from an EMBL/GenBank/DDBJ whole genome shotgun (WGS) entry which is preliminary data.</text>
</comment>
<evidence type="ECO:0000313" key="2">
    <source>
        <dbReference type="Proteomes" id="UP000243650"/>
    </source>
</evidence>
<name>A0A2P6MDY7_ALKUR</name>
<protein>
    <submittedName>
        <fullName evidence="1">Uncharacterized protein</fullName>
    </submittedName>
</protein>
<keyword evidence="2" id="KW-1185">Reference proteome</keyword>
<evidence type="ECO:0000313" key="1">
    <source>
        <dbReference type="EMBL" id="PRO64476.1"/>
    </source>
</evidence>
<proteinExistence type="predicted"/>
<reference evidence="1 2" key="1">
    <citation type="submission" date="2018-03" db="EMBL/GenBank/DDBJ databases">
        <title>Bacillus urumqiensis sp. nov., a moderately haloalkaliphilic bacterium isolated from a salt lake.</title>
        <authorList>
            <person name="Zhao B."/>
            <person name="Liao Z."/>
        </authorList>
    </citation>
    <scope>NUCLEOTIDE SEQUENCE [LARGE SCALE GENOMIC DNA]</scope>
    <source>
        <strain evidence="1 2">BZ-SZ-XJ18</strain>
    </source>
</reference>
<dbReference type="EMBL" id="PVNS01000015">
    <property type="protein sequence ID" value="PRO64476.1"/>
    <property type="molecule type" value="Genomic_DNA"/>
</dbReference>
<sequence>MIMLTFWNPIPGHKMSISINQIGKYDAMQLYSLEAIVNLRIVLEDNDYFYRLPNEKAYGLNRRMNRSFFSGEMLQ</sequence>
<gene>
    <name evidence="1" type="ORF">C6I21_14200</name>
</gene>
<dbReference type="AlphaFoldDB" id="A0A2P6MDY7"/>